<feature type="transmembrane region" description="Helical" evidence="1">
    <location>
        <begin position="54"/>
        <end position="73"/>
    </location>
</feature>
<dbReference type="Ensembl" id="ENSOSIT00000053659.1">
    <property type="protein sequence ID" value="ENSOSIP00000051091.1"/>
    <property type="gene ID" value="ENSOSIG00000023742.1"/>
</dbReference>
<feature type="transmembrane region" description="Helical" evidence="1">
    <location>
        <begin position="85"/>
        <end position="109"/>
    </location>
</feature>
<protein>
    <submittedName>
        <fullName evidence="2">Uncharacterized protein</fullName>
    </submittedName>
</protein>
<dbReference type="InterPro" id="IPR053087">
    <property type="entry name" value="TMEM154-like"/>
</dbReference>
<evidence type="ECO:0000256" key="1">
    <source>
        <dbReference type="SAM" id="Phobius"/>
    </source>
</evidence>
<reference evidence="2" key="1">
    <citation type="submission" date="2025-08" db="UniProtKB">
        <authorList>
            <consortium name="Ensembl"/>
        </authorList>
    </citation>
    <scope>IDENTIFICATION</scope>
</reference>
<dbReference type="AlphaFoldDB" id="A0A8C8E3U7"/>
<keyword evidence="1" id="KW-0472">Membrane</keyword>
<feature type="transmembrane region" description="Helical" evidence="1">
    <location>
        <begin position="20"/>
        <end position="42"/>
    </location>
</feature>
<dbReference type="Pfam" id="PF15102">
    <property type="entry name" value="TMEM154"/>
    <property type="match status" value="1"/>
</dbReference>
<sequence>MRSKGALLASPRVIFSNTFFIFPIFFHHVAIGNITGCSFLTSSTNLKSQACSKMFILSLVFAVPVTSDLDYVSSDSSTEEPGDSTLMLILIPVVIVTLICMVVCGYFIIRKWKQNSDKEDPFLDEPSTEKVPMPMFEEDVPSVLELEMEDFDQWITKDCKFSYLFYTNVNESLIKLKHGCYSFMVRNKDIYRKLKGSEIQTGHIDRNLNVINKKKSS</sequence>
<keyword evidence="3" id="KW-1185">Reference proteome</keyword>
<dbReference type="InterPro" id="IPR028064">
    <property type="entry name" value="TMEM154"/>
</dbReference>
<keyword evidence="1" id="KW-0812">Transmembrane</keyword>
<keyword evidence="1" id="KW-1133">Transmembrane helix</keyword>
<dbReference type="PANTHER" id="PTHR36526">
    <property type="entry name" value="TRANSMEMBRANE PROTEIN 154"/>
    <property type="match status" value="1"/>
</dbReference>
<dbReference type="GeneTree" id="ENSGT00730000112332"/>
<reference evidence="2" key="2">
    <citation type="submission" date="2025-09" db="UniProtKB">
        <authorList>
            <consortium name="Ensembl"/>
        </authorList>
    </citation>
    <scope>IDENTIFICATION</scope>
</reference>
<dbReference type="PANTHER" id="PTHR36526:SF1">
    <property type="entry name" value="TRANSMEMBRANE PROTEIN 154"/>
    <property type="match status" value="1"/>
</dbReference>
<dbReference type="Proteomes" id="UP000694383">
    <property type="component" value="Unplaced"/>
</dbReference>
<name>A0A8C8E3U7_9TELE</name>
<evidence type="ECO:0000313" key="3">
    <source>
        <dbReference type="Proteomes" id="UP000694383"/>
    </source>
</evidence>
<organism evidence="2 3">
    <name type="scientific">Oryzias sinensis</name>
    <name type="common">Chinese medaka</name>
    <dbReference type="NCBI Taxonomy" id="183150"/>
    <lineage>
        <taxon>Eukaryota</taxon>
        <taxon>Metazoa</taxon>
        <taxon>Chordata</taxon>
        <taxon>Craniata</taxon>
        <taxon>Vertebrata</taxon>
        <taxon>Euteleostomi</taxon>
        <taxon>Actinopterygii</taxon>
        <taxon>Neopterygii</taxon>
        <taxon>Teleostei</taxon>
        <taxon>Neoteleostei</taxon>
        <taxon>Acanthomorphata</taxon>
        <taxon>Ovalentaria</taxon>
        <taxon>Atherinomorphae</taxon>
        <taxon>Beloniformes</taxon>
        <taxon>Adrianichthyidae</taxon>
        <taxon>Oryziinae</taxon>
        <taxon>Oryzias</taxon>
    </lineage>
</organism>
<proteinExistence type="predicted"/>
<evidence type="ECO:0000313" key="2">
    <source>
        <dbReference type="Ensembl" id="ENSOSIP00000051091.1"/>
    </source>
</evidence>
<accession>A0A8C8E3U7</accession>